<reference evidence="1" key="1">
    <citation type="journal article" date="2014" name="Front. Microbiol.">
        <title>High frequency of phylogenetically diverse reductive dehalogenase-homologous genes in deep subseafloor sedimentary metagenomes.</title>
        <authorList>
            <person name="Kawai M."/>
            <person name="Futagami T."/>
            <person name="Toyoda A."/>
            <person name="Takaki Y."/>
            <person name="Nishi S."/>
            <person name="Hori S."/>
            <person name="Arai W."/>
            <person name="Tsubouchi T."/>
            <person name="Morono Y."/>
            <person name="Uchiyama I."/>
            <person name="Ito T."/>
            <person name="Fujiyama A."/>
            <person name="Inagaki F."/>
            <person name="Takami H."/>
        </authorList>
    </citation>
    <scope>NUCLEOTIDE SEQUENCE</scope>
    <source>
        <strain evidence="1">Expedition CK06-06</strain>
    </source>
</reference>
<sequence length="77" mass="8590">MSALPFRENKTTNVVNKATIEIFPTNGLKRSSNHDNPFELMINLLLTIPSNKGIPMKNIKEINNNHGSSTIPGVRIF</sequence>
<comment type="caution">
    <text evidence="1">The sequence shown here is derived from an EMBL/GenBank/DDBJ whole genome shotgun (WGS) entry which is preliminary data.</text>
</comment>
<gene>
    <name evidence="1" type="ORF">S01H4_13666</name>
</gene>
<protein>
    <submittedName>
        <fullName evidence="1">Uncharacterized protein</fullName>
    </submittedName>
</protein>
<proteinExistence type="predicted"/>
<accession>X0Z7R3</accession>
<organism evidence="1">
    <name type="scientific">marine sediment metagenome</name>
    <dbReference type="NCBI Taxonomy" id="412755"/>
    <lineage>
        <taxon>unclassified sequences</taxon>
        <taxon>metagenomes</taxon>
        <taxon>ecological metagenomes</taxon>
    </lineage>
</organism>
<evidence type="ECO:0000313" key="1">
    <source>
        <dbReference type="EMBL" id="GAG56413.1"/>
    </source>
</evidence>
<name>X0Z7R3_9ZZZZ</name>
<dbReference type="AlphaFoldDB" id="X0Z7R3"/>
<dbReference type="EMBL" id="BART01006013">
    <property type="protein sequence ID" value="GAG56413.1"/>
    <property type="molecule type" value="Genomic_DNA"/>
</dbReference>